<dbReference type="InterPro" id="IPR036388">
    <property type="entry name" value="WH-like_DNA-bd_sf"/>
</dbReference>
<dbReference type="SUPFAM" id="SSF46785">
    <property type="entry name" value="Winged helix' DNA-binding domain"/>
    <property type="match status" value="1"/>
</dbReference>
<dbReference type="AlphaFoldDB" id="A0A8J7FHF5"/>
<dbReference type="InterPro" id="IPR050389">
    <property type="entry name" value="LysR-type_TF"/>
</dbReference>
<dbReference type="Gene3D" id="3.40.190.10">
    <property type="entry name" value="Periplasmic binding protein-like II"/>
    <property type="match status" value="2"/>
</dbReference>
<dbReference type="InterPro" id="IPR037402">
    <property type="entry name" value="YidZ_PBP2"/>
</dbReference>
<evidence type="ECO:0000259" key="5">
    <source>
        <dbReference type="PROSITE" id="PS50931"/>
    </source>
</evidence>
<dbReference type="InterPro" id="IPR005119">
    <property type="entry name" value="LysR_subst-bd"/>
</dbReference>
<proteinExistence type="inferred from homology"/>
<reference evidence="6" key="1">
    <citation type="submission" date="2020-10" db="EMBL/GenBank/DDBJ databases">
        <title>Bacterium isolated from coastal waters sediment.</title>
        <authorList>
            <person name="Chen R.-J."/>
            <person name="Lu D.-C."/>
            <person name="Zhu K.-L."/>
            <person name="Du Z.-J."/>
        </authorList>
    </citation>
    <scope>NUCLEOTIDE SEQUENCE</scope>
    <source>
        <strain evidence="6">N1Y112</strain>
    </source>
</reference>
<dbReference type="EMBL" id="JADEYS010000002">
    <property type="protein sequence ID" value="MBE9396133.1"/>
    <property type="molecule type" value="Genomic_DNA"/>
</dbReference>
<name>A0A8J7FHF5_9GAMM</name>
<evidence type="ECO:0000256" key="3">
    <source>
        <dbReference type="ARBA" id="ARBA00023125"/>
    </source>
</evidence>
<dbReference type="GO" id="GO:0003677">
    <property type="term" value="F:DNA binding"/>
    <property type="evidence" value="ECO:0007669"/>
    <property type="project" value="UniProtKB-KW"/>
</dbReference>
<keyword evidence="3" id="KW-0238">DNA-binding</keyword>
<evidence type="ECO:0000313" key="7">
    <source>
        <dbReference type="Proteomes" id="UP000640333"/>
    </source>
</evidence>
<evidence type="ECO:0000256" key="4">
    <source>
        <dbReference type="ARBA" id="ARBA00023163"/>
    </source>
</evidence>
<dbReference type="GO" id="GO:0003700">
    <property type="term" value="F:DNA-binding transcription factor activity"/>
    <property type="evidence" value="ECO:0007669"/>
    <property type="project" value="InterPro"/>
</dbReference>
<dbReference type="PANTHER" id="PTHR30118:SF15">
    <property type="entry name" value="TRANSCRIPTIONAL REGULATORY PROTEIN"/>
    <property type="match status" value="1"/>
</dbReference>
<keyword evidence="4" id="KW-0804">Transcription</keyword>
<dbReference type="Pfam" id="PF03466">
    <property type="entry name" value="LysR_substrate"/>
    <property type="match status" value="1"/>
</dbReference>
<dbReference type="RefSeq" id="WP_193951690.1">
    <property type="nucleotide sequence ID" value="NZ_JADEYS010000002.1"/>
</dbReference>
<dbReference type="InterPro" id="IPR036390">
    <property type="entry name" value="WH_DNA-bd_sf"/>
</dbReference>
<evidence type="ECO:0000256" key="2">
    <source>
        <dbReference type="ARBA" id="ARBA00023015"/>
    </source>
</evidence>
<accession>A0A8J7FHF5</accession>
<evidence type="ECO:0000313" key="6">
    <source>
        <dbReference type="EMBL" id="MBE9396133.1"/>
    </source>
</evidence>
<comment type="caution">
    <text evidence="6">The sequence shown here is derived from an EMBL/GenBank/DDBJ whole genome shotgun (WGS) entry which is preliminary data.</text>
</comment>
<dbReference type="Pfam" id="PF00126">
    <property type="entry name" value="HTH_1"/>
    <property type="match status" value="1"/>
</dbReference>
<evidence type="ECO:0000256" key="1">
    <source>
        <dbReference type="ARBA" id="ARBA00009437"/>
    </source>
</evidence>
<dbReference type="Proteomes" id="UP000640333">
    <property type="component" value="Unassembled WGS sequence"/>
</dbReference>
<sequence length="304" mass="34918">MRNPNLRTLDLNLLIILLELLEVRHVTRASEKLNMSQPKVSRALQKLRDAFGDPLLVRTLDGYDLSARAERLLPELKLLLKSLERIVAEENFNPLTSTDTVRIYAVDLEVIAFLPKLFAKLREHAPNMTLDIRSEPRNHFDLLEAGDVHFSLSGKIPAVMQDQYRMMPLATAHMVCMMSAQHPLANTELSLDKYLDCYHGYVSITNEGPAIIDHYLRTLNRTRQLTTRLPNFTSAAYFCETTDLIVALPQIIAPMVIQGRNLIYKSLPSEIDLEPTAFNLYWHERHHQDPMCRWVRSLFAAQTE</sequence>
<dbReference type="PRINTS" id="PR00039">
    <property type="entry name" value="HTHLYSR"/>
</dbReference>
<gene>
    <name evidence="6" type="ORF">IOQ59_02535</name>
</gene>
<keyword evidence="2" id="KW-0805">Transcription regulation</keyword>
<comment type="similarity">
    <text evidence="1">Belongs to the LysR transcriptional regulatory family.</text>
</comment>
<dbReference type="CDD" id="cd08417">
    <property type="entry name" value="PBP2_Nitroaromatics_like"/>
    <property type="match status" value="1"/>
</dbReference>
<protein>
    <submittedName>
        <fullName evidence="6">LysR family transcriptional regulator</fullName>
    </submittedName>
</protein>
<dbReference type="PROSITE" id="PS50931">
    <property type="entry name" value="HTH_LYSR"/>
    <property type="match status" value="1"/>
</dbReference>
<feature type="domain" description="HTH lysR-type" evidence="5">
    <location>
        <begin position="9"/>
        <end position="66"/>
    </location>
</feature>
<dbReference type="Gene3D" id="1.10.10.10">
    <property type="entry name" value="Winged helix-like DNA-binding domain superfamily/Winged helix DNA-binding domain"/>
    <property type="match status" value="1"/>
</dbReference>
<organism evidence="6 7">
    <name type="scientific">Pontibacterium sinense</name>
    <dbReference type="NCBI Taxonomy" id="2781979"/>
    <lineage>
        <taxon>Bacteria</taxon>
        <taxon>Pseudomonadati</taxon>
        <taxon>Pseudomonadota</taxon>
        <taxon>Gammaproteobacteria</taxon>
        <taxon>Oceanospirillales</taxon>
        <taxon>Oceanospirillaceae</taxon>
        <taxon>Pontibacterium</taxon>
    </lineage>
</organism>
<dbReference type="InterPro" id="IPR000847">
    <property type="entry name" value="LysR_HTH_N"/>
</dbReference>
<dbReference type="PANTHER" id="PTHR30118">
    <property type="entry name" value="HTH-TYPE TRANSCRIPTIONAL REGULATOR LEUO-RELATED"/>
    <property type="match status" value="1"/>
</dbReference>
<keyword evidence="7" id="KW-1185">Reference proteome</keyword>
<dbReference type="SUPFAM" id="SSF53850">
    <property type="entry name" value="Periplasmic binding protein-like II"/>
    <property type="match status" value="1"/>
</dbReference>